<dbReference type="GO" id="GO:0016787">
    <property type="term" value="F:hydrolase activity"/>
    <property type="evidence" value="ECO:0007669"/>
    <property type="project" value="UniProtKB-KW"/>
</dbReference>
<sequence>MAKKHTKIAIAYDFDGTLAPGNMQEHSFIPKLGINKGAFWSEVKEKAEQHDMNEILAYMHLMLKKANEKQIQITQKAFEDYGKDIVFFKGVEEYFGKINAYARTKGLEIEHYIISSGLRDILKGTKIHKNFEAVYASAYEFDVNGVAVWPALAVDYTNKTQFLFRINKGIKNSWDNSKINKYIKEEERSMPFSRMIYIGDGETDIPAMKMINYQNGASIAVYNPNIRAKKGKLSPKQICQELLVHKRATYIAPADYSEGSELYNLLTSIIDKIALDQELKRYMQS</sequence>
<dbReference type="OrthoDB" id="9785423at2"/>
<evidence type="ECO:0000313" key="2">
    <source>
        <dbReference type="Proteomes" id="UP000184480"/>
    </source>
</evidence>
<dbReference type="Pfam" id="PF12710">
    <property type="entry name" value="HAD"/>
    <property type="match status" value="1"/>
</dbReference>
<reference evidence="2" key="1">
    <citation type="submission" date="2016-11" db="EMBL/GenBank/DDBJ databases">
        <authorList>
            <person name="Varghese N."/>
            <person name="Submissions S."/>
        </authorList>
    </citation>
    <scope>NUCLEOTIDE SEQUENCE [LARGE SCALE GENOMIC DNA]</scope>
    <source>
        <strain evidence="2">DSM 27370</strain>
    </source>
</reference>
<keyword evidence="2" id="KW-1185">Reference proteome</keyword>
<name>A0A1M4X7M7_9BACT</name>
<proteinExistence type="predicted"/>
<dbReference type="RefSeq" id="WP_062175883.1">
    <property type="nucleotide sequence ID" value="NZ_BBXL01000002.1"/>
</dbReference>
<evidence type="ECO:0000313" key="1">
    <source>
        <dbReference type="EMBL" id="SHE89467.1"/>
    </source>
</evidence>
<dbReference type="InterPro" id="IPR036412">
    <property type="entry name" value="HAD-like_sf"/>
</dbReference>
<protein>
    <submittedName>
        <fullName evidence="1">Haloacid dehalogenase-like hydrolase</fullName>
    </submittedName>
</protein>
<gene>
    <name evidence="1" type="ORF">SAMN05444362_102429</name>
</gene>
<dbReference type="AlphaFoldDB" id="A0A1M4X7M7"/>
<dbReference type="SUPFAM" id="SSF56784">
    <property type="entry name" value="HAD-like"/>
    <property type="match status" value="1"/>
</dbReference>
<dbReference type="Gene3D" id="3.40.50.1000">
    <property type="entry name" value="HAD superfamily/HAD-like"/>
    <property type="match status" value="1"/>
</dbReference>
<dbReference type="EMBL" id="FQUC01000002">
    <property type="protein sequence ID" value="SHE89467.1"/>
    <property type="molecule type" value="Genomic_DNA"/>
</dbReference>
<organism evidence="1 2">
    <name type="scientific">Dysgonomonas macrotermitis</name>
    <dbReference type="NCBI Taxonomy" id="1346286"/>
    <lineage>
        <taxon>Bacteria</taxon>
        <taxon>Pseudomonadati</taxon>
        <taxon>Bacteroidota</taxon>
        <taxon>Bacteroidia</taxon>
        <taxon>Bacteroidales</taxon>
        <taxon>Dysgonomonadaceae</taxon>
        <taxon>Dysgonomonas</taxon>
    </lineage>
</organism>
<accession>A0A1M4X7M7</accession>
<keyword evidence="1" id="KW-0378">Hydrolase</keyword>
<dbReference type="InterPro" id="IPR023214">
    <property type="entry name" value="HAD_sf"/>
</dbReference>
<dbReference type="STRING" id="1346286.SAMN05444362_102429"/>
<dbReference type="Proteomes" id="UP000184480">
    <property type="component" value="Unassembled WGS sequence"/>
</dbReference>